<dbReference type="SUPFAM" id="SSF53474">
    <property type="entry name" value="alpha/beta-Hydrolases"/>
    <property type="match status" value="1"/>
</dbReference>
<evidence type="ECO:0000256" key="1">
    <source>
        <dbReference type="ARBA" id="ARBA00005466"/>
    </source>
</evidence>
<dbReference type="Pfam" id="PF01565">
    <property type="entry name" value="FAD_binding_4"/>
    <property type="match status" value="1"/>
</dbReference>
<protein>
    <recommendedName>
        <fullName evidence="5">FAD-binding PCMH-type domain-containing protein</fullName>
    </recommendedName>
</protein>
<dbReference type="InterPro" id="IPR016169">
    <property type="entry name" value="FAD-bd_PCMH_sub2"/>
</dbReference>
<organism evidence="6 7">
    <name type="scientific">Xylaria flabelliformis</name>
    <dbReference type="NCBI Taxonomy" id="2512241"/>
    <lineage>
        <taxon>Eukaryota</taxon>
        <taxon>Fungi</taxon>
        <taxon>Dikarya</taxon>
        <taxon>Ascomycota</taxon>
        <taxon>Pezizomycotina</taxon>
        <taxon>Sordariomycetes</taxon>
        <taxon>Xylariomycetidae</taxon>
        <taxon>Xylariales</taxon>
        <taxon>Xylariaceae</taxon>
        <taxon>Xylaria</taxon>
    </lineage>
</organism>
<gene>
    <name evidence="6" type="ORF">FHL15_010677</name>
</gene>
<dbReference type="PROSITE" id="PS00941">
    <property type="entry name" value="CARBOXYLESTERASE_B_2"/>
    <property type="match status" value="1"/>
</dbReference>
<dbReference type="Gene3D" id="3.30.465.10">
    <property type="match status" value="1"/>
</dbReference>
<dbReference type="GO" id="GO:0016491">
    <property type="term" value="F:oxidoreductase activity"/>
    <property type="evidence" value="ECO:0007669"/>
    <property type="project" value="UniProtKB-KW"/>
</dbReference>
<dbReference type="InterPro" id="IPR006094">
    <property type="entry name" value="Oxid_FAD_bind_N"/>
</dbReference>
<dbReference type="PANTHER" id="PTHR43918">
    <property type="entry name" value="ACETYLCHOLINESTERASE"/>
    <property type="match status" value="1"/>
</dbReference>
<dbReference type="InterPro" id="IPR019819">
    <property type="entry name" value="Carboxylesterase_B_CS"/>
</dbReference>
<dbReference type="InterPro" id="IPR016166">
    <property type="entry name" value="FAD-bd_PCMH"/>
</dbReference>
<evidence type="ECO:0000313" key="7">
    <source>
        <dbReference type="Proteomes" id="UP000319160"/>
    </source>
</evidence>
<dbReference type="PROSITE" id="PS51387">
    <property type="entry name" value="FAD_PCMH"/>
    <property type="match status" value="1"/>
</dbReference>
<comment type="similarity">
    <text evidence="2">Belongs to the type-B carboxylesterase/lipase family.</text>
</comment>
<dbReference type="Proteomes" id="UP000319160">
    <property type="component" value="Unassembled WGS sequence"/>
</dbReference>
<feature type="domain" description="FAD-binding PCMH-type" evidence="5">
    <location>
        <begin position="228"/>
        <end position="401"/>
    </location>
</feature>
<dbReference type="GO" id="GO:0071949">
    <property type="term" value="F:FAD binding"/>
    <property type="evidence" value="ECO:0007669"/>
    <property type="project" value="InterPro"/>
</dbReference>
<dbReference type="STRING" id="2512241.A0A553HKE7"/>
<evidence type="ECO:0000313" key="6">
    <source>
        <dbReference type="EMBL" id="TRX88421.1"/>
    </source>
</evidence>
<dbReference type="InterPro" id="IPR019826">
    <property type="entry name" value="Carboxylesterase_B_AS"/>
</dbReference>
<dbReference type="AlphaFoldDB" id="A0A553HKE7"/>
<dbReference type="Gene3D" id="3.40.462.20">
    <property type="match status" value="1"/>
</dbReference>
<keyword evidence="4" id="KW-0560">Oxidoreductase</keyword>
<dbReference type="OrthoDB" id="408631at2759"/>
<dbReference type="InterPro" id="IPR029058">
    <property type="entry name" value="AB_hydrolase_fold"/>
</dbReference>
<dbReference type="Gene3D" id="3.40.50.1820">
    <property type="entry name" value="alpha/beta hydrolase"/>
    <property type="match status" value="1"/>
</dbReference>
<comment type="caution">
    <text evidence="6">The sequence shown here is derived from an EMBL/GenBank/DDBJ whole genome shotgun (WGS) entry which is preliminary data.</text>
</comment>
<accession>A0A553HKE7</accession>
<dbReference type="InterPro" id="IPR050654">
    <property type="entry name" value="AChE-related_enzymes"/>
</dbReference>
<evidence type="ECO:0000256" key="3">
    <source>
        <dbReference type="ARBA" id="ARBA00022801"/>
    </source>
</evidence>
<dbReference type="Pfam" id="PF00135">
    <property type="entry name" value="COesterase"/>
    <property type="match status" value="1"/>
</dbReference>
<evidence type="ECO:0000256" key="4">
    <source>
        <dbReference type="ARBA" id="ARBA00023002"/>
    </source>
</evidence>
<evidence type="ECO:0000259" key="5">
    <source>
        <dbReference type="PROSITE" id="PS51387"/>
    </source>
</evidence>
<dbReference type="SUPFAM" id="SSF56176">
    <property type="entry name" value="FAD-binding/transporter-associated domain-like"/>
    <property type="match status" value="1"/>
</dbReference>
<dbReference type="GO" id="GO:0052689">
    <property type="term" value="F:carboxylic ester hydrolase activity"/>
    <property type="evidence" value="ECO:0007669"/>
    <property type="project" value="TreeGrafter"/>
</dbReference>
<dbReference type="InterPro" id="IPR036318">
    <property type="entry name" value="FAD-bd_PCMH-like_sf"/>
</dbReference>
<dbReference type="InterPro" id="IPR012951">
    <property type="entry name" value="BBE"/>
</dbReference>
<sequence>MHLRGFDGLFHIVMKTHFTRVNLLTPDNSKSQRFAVLHMGATFSFHGVTHQKGRVFSAISSGLVIRQHTPSNTSFASPDRIRPKAAEKPEAIITYPGVEQPAYWPKDELRYNLAFMWHFHRSMVERPPQTPKAADNNDTLTHNVTYDYTYCAIICAFMWRLRRIIAGTYVPSCACLRARIPGIDMGQSSSNPLAACLDTVCNGRSDCVAYPDNPLYQISWVNRYNLDLPVTPIAVTRPQTAQDVSGFVKCAATNNVKVQPKSGGHSYANYGLGGEDGALVIDMMNMQDFSIDTNTWQATIGGGTRLADVTQRLHDNGKRAISHGTCPGVGIGGHATIGGLGPSSRMWGSCLDHVVAVEVVTADGSIQHANETENQDLFFALKGAGAGFGIITNFVMKTHPEPGSVVQYSYSLSFGKHADMVPVFKQWQDLVSDPDLDRRFGTEFVAYELGAIITATFYGTEAEWDASGIPQRIPNGKVSIVIDDWLAAISQQAEDAALYLSEIHTAFTVRSLAFAKDETLSEDTITKVMDYLDDTDRGTLLWFLIFDASGGAISDVPMNATAYSHRDKIMFCQGYGIGMPVLTQDTKDFMNGLIGTIQNSAPQKLTTYPGYVDPSLVDPQQSYWGPNLELLESIKTTYDPNDLFHNPQSVGFAPAFAGVSSVSQPAFDADASSLHLEYSEAPTVKTVNGTYEGLYLPGWNQDVFLGMPYAQPPVGQLRYRRPLSVNESFDGIRKATQYGYSCMQYGQSFMLSEDCLTINVVRPAGKPKESLPVLVWIYGGGLYAGSSADPQYNLSGIVQVSQEMGQPVIAVSMNYRLGQWGFLQTAQILAEGSSNAGLLDQRLAFHWIQENIAAFGGDADKVILWGESAGAQSIAYHLFAYGGRDDNLFRGAILESGGPTGAQVESITWYSAAVENLTRTVGCWNAANQLACLREVDEATLFATHPSVVWNPLLDGDFLTGYPSQLMQQGKYVKVPILIGANTDEGFAISGTLNTEEDIFNSIFTWRSYALTPPTVRRLLELYPDDPCDEPPFAITNCTRHPTRGLMWRRAAAIGGDLVMISGRRRMAELYTAAGLPVYSYRFDQRPWNGNEWDGVKHFVNVAYSFQNISGLLGPSPDYDSHARLAKAIGQAYVSFVHHLDPNNVSGKNTAEADQLPHWPAYDLAKPANMVLNATRNWVEADTWRKEGIAFMMKAEIAKELLS</sequence>
<dbReference type="InterPro" id="IPR006093">
    <property type="entry name" value="Oxy_OxRdtase_FAD_BS"/>
</dbReference>
<proteinExistence type="inferred from homology"/>
<name>A0A553HKE7_9PEZI</name>
<reference evidence="7" key="1">
    <citation type="submission" date="2019-06" db="EMBL/GenBank/DDBJ databases">
        <title>Draft genome sequence of the griseofulvin-producing fungus Xylaria cubensis strain G536.</title>
        <authorList>
            <person name="Mead M.E."/>
            <person name="Raja H.A."/>
            <person name="Steenwyk J.L."/>
            <person name="Knowles S.L."/>
            <person name="Oberlies N.H."/>
            <person name="Rokas A."/>
        </authorList>
    </citation>
    <scope>NUCLEOTIDE SEQUENCE [LARGE SCALE GENOMIC DNA]</scope>
    <source>
        <strain evidence="7">G536</strain>
    </source>
</reference>
<keyword evidence="7" id="KW-1185">Reference proteome</keyword>
<comment type="similarity">
    <text evidence="1">Belongs to the oxygen-dependent FAD-linked oxidoreductase family.</text>
</comment>
<dbReference type="Pfam" id="PF08031">
    <property type="entry name" value="BBE"/>
    <property type="match status" value="1"/>
</dbReference>
<dbReference type="PANTHER" id="PTHR43918:SF4">
    <property type="entry name" value="CARBOXYLIC ESTER HYDROLASE"/>
    <property type="match status" value="1"/>
</dbReference>
<dbReference type="InterPro" id="IPR002018">
    <property type="entry name" value="CarbesteraseB"/>
</dbReference>
<dbReference type="PROSITE" id="PS00862">
    <property type="entry name" value="OX2_COVAL_FAD"/>
    <property type="match status" value="1"/>
</dbReference>
<keyword evidence="3" id="KW-0378">Hydrolase</keyword>
<dbReference type="PROSITE" id="PS00122">
    <property type="entry name" value="CARBOXYLESTERASE_B_1"/>
    <property type="match status" value="1"/>
</dbReference>
<dbReference type="EMBL" id="VFLP01000088">
    <property type="protein sequence ID" value="TRX88421.1"/>
    <property type="molecule type" value="Genomic_DNA"/>
</dbReference>
<evidence type="ECO:0000256" key="2">
    <source>
        <dbReference type="ARBA" id="ARBA00005964"/>
    </source>
</evidence>